<dbReference type="InterPro" id="IPR011576">
    <property type="entry name" value="Pyridox_Oxase_N"/>
</dbReference>
<dbReference type="GeneID" id="85224863"/>
<dbReference type="EMBL" id="CP119959">
    <property type="protein sequence ID" value="WFD38265.1"/>
    <property type="molecule type" value="Genomic_DNA"/>
</dbReference>
<evidence type="ECO:0000313" key="10">
    <source>
        <dbReference type="EMBL" id="WFD38265.1"/>
    </source>
</evidence>
<protein>
    <recommendedName>
        <fullName evidence="4">pyridoxal 5'-phosphate synthase</fullName>
        <ecNumber evidence="4">1.4.3.5</ecNumber>
    </recommendedName>
</protein>
<evidence type="ECO:0000256" key="1">
    <source>
        <dbReference type="ARBA" id="ARBA00001917"/>
    </source>
</evidence>
<keyword evidence="5" id="KW-0285">Flavoprotein</keyword>
<dbReference type="Pfam" id="PF10590">
    <property type="entry name" value="PNP_phzG_C"/>
    <property type="match status" value="1"/>
</dbReference>
<dbReference type="NCBIfam" id="TIGR00558">
    <property type="entry name" value="pdxH"/>
    <property type="match status" value="1"/>
</dbReference>
<feature type="domain" description="Pyridoxine 5'-phosphate oxidase dimerisation C-terminal" evidence="9">
    <location>
        <begin position="212"/>
        <end position="261"/>
    </location>
</feature>
<keyword evidence="11" id="KW-1185">Reference proteome</keyword>
<accession>A0AAF0J9K3</accession>
<dbReference type="PANTHER" id="PTHR10851:SF0">
    <property type="entry name" value="PYRIDOXINE-5'-PHOSPHATE OXIDASE"/>
    <property type="match status" value="1"/>
</dbReference>
<dbReference type="EC" id="1.4.3.5" evidence="4"/>
<name>A0AAF0J9K3_9BASI</name>
<evidence type="ECO:0000256" key="4">
    <source>
        <dbReference type="ARBA" id="ARBA00012801"/>
    </source>
</evidence>
<dbReference type="RefSeq" id="XP_060121162.1">
    <property type="nucleotide sequence ID" value="XM_060265179.1"/>
</dbReference>
<evidence type="ECO:0000256" key="7">
    <source>
        <dbReference type="ARBA" id="ARBA00023002"/>
    </source>
</evidence>
<evidence type="ECO:0000313" key="11">
    <source>
        <dbReference type="Proteomes" id="UP001217754"/>
    </source>
</evidence>
<dbReference type="PANTHER" id="PTHR10851">
    <property type="entry name" value="PYRIDOXINE-5-PHOSPHATE OXIDASE"/>
    <property type="match status" value="1"/>
</dbReference>
<comment type="cofactor">
    <cofactor evidence="1">
        <name>FMN</name>
        <dbReference type="ChEBI" id="CHEBI:58210"/>
    </cofactor>
</comment>
<organism evidence="10 11">
    <name type="scientific">Malassezia japonica</name>
    <dbReference type="NCBI Taxonomy" id="223818"/>
    <lineage>
        <taxon>Eukaryota</taxon>
        <taxon>Fungi</taxon>
        <taxon>Dikarya</taxon>
        <taxon>Basidiomycota</taxon>
        <taxon>Ustilaginomycotina</taxon>
        <taxon>Malasseziomycetes</taxon>
        <taxon>Malasseziales</taxon>
        <taxon>Malasseziaceae</taxon>
        <taxon>Malassezia</taxon>
    </lineage>
</organism>
<dbReference type="InterPro" id="IPR000659">
    <property type="entry name" value="Pyridox_Oxase"/>
</dbReference>
<comment type="pathway">
    <text evidence="2">Cofactor metabolism; pyridoxal 5'-phosphate salvage; pyridoxal 5'-phosphate from pyridoxamine 5'-phosphate: step 1/1.</text>
</comment>
<dbReference type="SUPFAM" id="SSF50475">
    <property type="entry name" value="FMN-binding split barrel"/>
    <property type="match status" value="1"/>
</dbReference>
<keyword evidence="7 10" id="KW-0560">Oxidoreductase</keyword>
<dbReference type="GO" id="GO:0008615">
    <property type="term" value="P:pyridoxine biosynthetic process"/>
    <property type="evidence" value="ECO:0007669"/>
    <property type="project" value="InterPro"/>
</dbReference>
<dbReference type="InterPro" id="IPR019576">
    <property type="entry name" value="Pyridoxamine_oxidase_dimer_C"/>
</dbReference>
<dbReference type="AlphaFoldDB" id="A0AAF0J9K3"/>
<evidence type="ECO:0000259" key="8">
    <source>
        <dbReference type="Pfam" id="PF01243"/>
    </source>
</evidence>
<proteinExistence type="inferred from homology"/>
<reference evidence="10" key="1">
    <citation type="submission" date="2023-03" db="EMBL/GenBank/DDBJ databases">
        <title>Mating type loci evolution in Malassezia.</title>
        <authorList>
            <person name="Coelho M.A."/>
        </authorList>
    </citation>
    <scope>NUCLEOTIDE SEQUENCE</scope>
    <source>
        <strain evidence="10">CBS 9431</strain>
    </source>
</reference>
<evidence type="ECO:0000256" key="6">
    <source>
        <dbReference type="ARBA" id="ARBA00022643"/>
    </source>
</evidence>
<dbReference type="InterPro" id="IPR012349">
    <property type="entry name" value="Split_barrel_FMN-bd"/>
</dbReference>
<keyword evidence="6" id="KW-0288">FMN</keyword>
<evidence type="ECO:0000259" key="9">
    <source>
        <dbReference type="Pfam" id="PF10590"/>
    </source>
</evidence>
<dbReference type="PIRSF" id="PIRSF000190">
    <property type="entry name" value="Pyd_amn-ph_oxd"/>
    <property type="match status" value="1"/>
</dbReference>
<dbReference type="GO" id="GO:0010181">
    <property type="term" value="F:FMN binding"/>
    <property type="evidence" value="ECO:0007669"/>
    <property type="project" value="InterPro"/>
</dbReference>
<evidence type="ECO:0000256" key="3">
    <source>
        <dbReference type="ARBA" id="ARBA00005037"/>
    </source>
</evidence>
<evidence type="ECO:0000256" key="5">
    <source>
        <dbReference type="ARBA" id="ARBA00022630"/>
    </source>
</evidence>
<feature type="domain" description="Pyridoxamine 5'-phosphate oxidase N-terminal" evidence="8">
    <location>
        <begin position="40"/>
        <end position="184"/>
    </location>
</feature>
<dbReference type="Gene3D" id="2.30.110.10">
    <property type="entry name" value="Electron Transport, Fmn-binding Protein, Chain A"/>
    <property type="match status" value="1"/>
</dbReference>
<evidence type="ECO:0000256" key="2">
    <source>
        <dbReference type="ARBA" id="ARBA00004738"/>
    </source>
</evidence>
<gene>
    <name evidence="10" type="primary">PDX3</name>
    <name evidence="10" type="ORF">MJAP1_001214</name>
</gene>
<dbReference type="Pfam" id="PF01243">
    <property type="entry name" value="PNPOx_N"/>
    <property type="match status" value="1"/>
</dbReference>
<sequence>MLLSPGATQITSHKQYITDGMDASELESAPMAMFSKWFRQATDAGVPEPEAMTLTTVSLPNASAPASENPAVDKGGWKVDAPRPSARMVLLKRADDNGFQFFTNYESRKGNELEANPWCSLTFYWPKLCRSVRVCGRAERLSREESQAYYDSRPIGSKIGAWASPQSRALASREELTQRVEQCEKRFDVPAAAAIADAKVPIDKDLPLPPHWGGFRVVPDEVEFWTGRASRLHDRFRYARDPHSTAPLNDASSWTIERLAP</sequence>
<dbReference type="Proteomes" id="UP001217754">
    <property type="component" value="Chromosome 2"/>
</dbReference>
<dbReference type="GO" id="GO:0004733">
    <property type="term" value="F:pyridoxamine phosphate oxidase activity"/>
    <property type="evidence" value="ECO:0007669"/>
    <property type="project" value="UniProtKB-EC"/>
</dbReference>
<comment type="pathway">
    <text evidence="3">Cofactor metabolism; pyridoxal 5'-phosphate salvage; pyridoxal 5'-phosphate from pyridoxine 5'-phosphate: step 1/1.</text>
</comment>
<dbReference type="NCBIfam" id="NF004231">
    <property type="entry name" value="PRK05679.1"/>
    <property type="match status" value="1"/>
</dbReference>
<dbReference type="HAMAP" id="MF_01629">
    <property type="entry name" value="PdxH"/>
    <property type="match status" value="1"/>
</dbReference>